<dbReference type="InterPro" id="IPR012337">
    <property type="entry name" value="RNaseH-like_sf"/>
</dbReference>
<dbReference type="GO" id="GO:0003676">
    <property type="term" value="F:nucleic acid binding"/>
    <property type="evidence" value="ECO:0007669"/>
    <property type="project" value="InterPro"/>
</dbReference>
<dbReference type="CDD" id="cd09279">
    <property type="entry name" value="RNase_HI_like"/>
    <property type="match status" value="1"/>
</dbReference>
<comment type="caution">
    <text evidence="2">The sequence shown here is derived from an EMBL/GenBank/DDBJ whole genome shotgun (WGS) entry which is preliminary data.</text>
</comment>
<dbReference type="Proteomes" id="UP000652761">
    <property type="component" value="Unassembled WGS sequence"/>
</dbReference>
<sequence length="234" mass="26076">MVLKPAGLDKNQVNRTKLVPVPVARNRPERSLEPGNQNRPGPVWLLKPVFKTWICREVGSMEREGVTLRWTFDTAPQCWTAFLHTVYPFQDSQDYSEKQSCWAQWARVIWFNPELLSCILEFDGASKGNPGKAGAGAILRSINGTVISRLREGLGVTTSNVAEYRAIILGMKYALKKGFKQIYIQGDSKLVCNQEFNSDADAEAGIAVDLPSGEVYEVSELNPFDDVSGGRFMD</sequence>
<evidence type="ECO:0000313" key="2">
    <source>
        <dbReference type="EMBL" id="MQL75553.1"/>
    </source>
</evidence>
<dbReference type="Pfam" id="PF13456">
    <property type="entry name" value="RVT_3"/>
    <property type="match status" value="1"/>
</dbReference>
<dbReference type="InterPro" id="IPR002156">
    <property type="entry name" value="RNaseH_domain"/>
</dbReference>
<reference evidence="2" key="1">
    <citation type="submission" date="2017-07" db="EMBL/GenBank/DDBJ databases">
        <title>Taro Niue Genome Assembly and Annotation.</title>
        <authorList>
            <person name="Atibalentja N."/>
            <person name="Keating K."/>
            <person name="Fields C.J."/>
        </authorList>
    </citation>
    <scope>NUCLEOTIDE SEQUENCE</scope>
    <source>
        <strain evidence="2">Niue_2</strain>
        <tissue evidence="2">Leaf</tissue>
    </source>
</reference>
<proteinExistence type="predicted"/>
<evidence type="ECO:0000313" key="3">
    <source>
        <dbReference type="Proteomes" id="UP000652761"/>
    </source>
</evidence>
<feature type="domain" description="RNase H type-1" evidence="1">
    <location>
        <begin position="114"/>
        <end position="234"/>
    </location>
</feature>
<dbReference type="SUPFAM" id="SSF53098">
    <property type="entry name" value="Ribonuclease H-like"/>
    <property type="match status" value="1"/>
</dbReference>
<dbReference type="InterPro" id="IPR036397">
    <property type="entry name" value="RNaseH_sf"/>
</dbReference>
<dbReference type="PANTHER" id="PTHR46387">
    <property type="entry name" value="POLYNUCLEOTIDYL TRANSFERASE, RIBONUCLEASE H-LIKE SUPERFAMILY PROTEIN"/>
    <property type="match status" value="1"/>
</dbReference>
<name>A0A843U1V2_COLES</name>
<evidence type="ECO:0000259" key="1">
    <source>
        <dbReference type="PROSITE" id="PS50879"/>
    </source>
</evidence>
<dbReference type="Gene3D" id="3.30.420.10">
    <property type="entry name" value="Ribonuclease H-like superfamily/Ribonuclease H"/>
    <property type="match status" value="1"/>
</dbReference>
<dbReference type="EMBL" id="NMUH01000255">
    <property type="protein sequence ID" value="MQL75553.1"/>
    <property type="molecule type" value="Genomic_DNA"/>
</dbReference>
<organism evidence="2 3">
    <name type="scientific">Colocasia esculenta</name>
    <name type="common">Wild taro</name>
    <name type="synonym">Arum esculentum</name>
    <dbReference type="NCBI Taxonomy" id="4460"/>
    <lineage>
        <taxon>Eukaryota</taxon>
        <taxon>Viridiplantae</taxon>
        <taxon>Streptophyta</taxon>
        <taxon>Embryophyta</taxon>
        <taxon>Tracheophyta</taxon>
        <taxon>Spermatophyta</taxon>
        <taxon>Magnoliopsida</taxon>
        <taxon>Liliopsida</taxon>
        <taxon>Araceae</taxon>
        <taxon>Aroideae</taxon>
        <taxon>Colocasieae</taxon>
        <taxon>Colocasia</taxon>
    </lineage>
</organism>
<accession>A0A843U1V2</accession>
<dbReference type="PROSITE" id="PS50879">
    <property type="entry name" value="RNASE_H_1"/>
    <property type="match status" value="1"/>
</dbReference>
<gene>
    <name evidence="2" type="ORF">Taro_007912</name>
</gene>
<dbReference type="AlphaFoldDB" id="A0A843U1V2"/>
<dbReference type="PANTHER" id="PTHR46387:SF2">
    <property type="entry name" value="RIBONUCLEASE HI"/>
    <property type="match status" value="1"/>
</dbReference>
<dbReference type="GO" id="GO:0004523">
    <property type="term" value="F:RNA-DNA hybrid ribonuclease activity"/>
    <property type="evidence" value="ECO:0007669"/>
    <property type="project" value="InterPro"/>
</dbReference>
<keyword evidence="3" id="KW-1185">Reference proteome</keyword>
<dbReference type="OrthoDB" id="2016287at2759"/>
<protein>
    <recommendedName>
        <fullName evidence="1">RNase H type-1 domain-containing protein</fullName>
    </recommendedName>
</protein>